<dbReference type="EMBL" id="BART01034861">
    <property type="protein sequence ID" value="GAH08469.1"/>
    <property type="molecule type" value="Genomic_DNA"/>
</dbReference>
<dbReference type="AlphaFoldDB" id="X1DU51"/>
<name>X1DU51_9ZZZZ</name>
<organism evidence="1">
    <name type="scientific">marine sediment metagenome</name>
    <dbReference type="NCBI Taxonomy" id="412755"/>
    <lineage>
        <taxon>unclassified sequences</taxon>
        <taxon>metagenomes</taxon>
        <taxon>ecological metagenomes</taxon>
    </lineage>
</organism>
<comment type="caution">
    <text evidence="1">The sequence shown here is derived from an EMBL/GenBank/DDBJ whole genome shotgun (WGS) entry which is preliminary data.</text>
</comment>
<proteinExistence type="predicted"/>
<reference evidence="1" key="1">
    <citation type="journal article" date="2014" name="Front. Microbiol.">
        <title>High frequency of phylogenetically diverse reductive dehalogenase-homologous genes in deep subseafloor sedimentary metagenomes.</title>
        <authorList>
            <person name="Kawai M."/>
            <person name="Futagami T."/>
            <person name="Toyoda A."/>
            <person name="Takaki Y."/>
            <person name="Nishi S."/>
            <person name="Hori S."/>
            <person name="Arai W."/>
            <person name="Tsubouchi T."/>
            <person name="Morono Y."/>
            <person name="Uchiyama I."/>
            <person name="Ito T."/>
            <person name="Fujiyama A."/>
            <person name="Inagaki F."/>
            <person name="Takami H."/>
        </authorList>
    </citation>
    <scope>NUCLEOTIDE SEQUENCE</scope>
    <source>
        <strain evidence="1">Expedition CK06-06</strain>
    </source>
</reference>
<feature type="non-terminal residue" evidence="1">
    <location>
        <position position="1"/>
    </location>
</feature>
<accession>X1DU51</accession>
<protein>
    <submittedName>
        <fullName evidence="1">Uncharacterized protein</fullName>
    </submittedName>
</protein>
<evidence type="ECO:0000313" key="1">
    <source>
        <dbReference type="EMBL" id="GAH08469.1"/>
    </source>
</evidence>
<gene>
    <name evidence="1" type="ORF">S01H4_59443</name>
</gene>
<sequence length="43" mass="5170">KSLAKEEISYARNKCRELFGSDVKFRGPKNILDHYHEHVIRRK</sequence>